<evidence type="ECO:0000259" key="4">
    <source>
        <dbReference type="PROSITE" id="PS50219"/>
    </source>
</evidence>
<dbReference type="FunCoup" id="B0DGM8">
    <property type="interactions" value="43"/>
</dbReference>
<evidence type="ECO:0000256" key="1">
    <source>
        <dbReference type="ARBA" id="ARBA00022658"/>
    </source>
</evidence>
<dbReference type="GO" id="GO:0005085">
    <property type="term" value="F:guanyl-nucleotide exchange factor activity"/>
    <property type="evidence" value="ECO:0007669"/>
    <property type="project" value="UniProtKB-KW"/>
</dbReference>
<dbReference type="SMART" id="SM00325">
    <property type="entry name" value="RhoGEF"/>
    <property type="match status" value="2"/>
</dbReference>
<evidence type="ECO:0000313" key="5">
    <source>
        <dbReference type="EMBL" id="EDR06179.1"/>
    </source>
</evidence>
<dbReference type="KEGG" id="lbc:LACBIDRAFT_300387"/>
<dbReference type="EMBL" id="DS547109">
    <property type="protein sequence ID" value="EDR06179.1"/>
    <property type="molecule type" value="Genomic_DNA"/>
</dbReference>
<dbReference type="OrthoDB" id="2272012at2759"/>
<dbReference type="InterPro" id="IPR011993">
    <property type="entry name" value="PH-like_dom_sf"/>
</dbReference>
<dbReference type="InterPro" id="IPR000219">
    <property type="entry name" value="DH_dom"/>
</dbReference>
<dbReference type="PANTHER" id="PTHR46572:SF1">
    <property type="entry name" value="RHO1 GUANINE NUCLEOTIDE EXCHANGE FACTOR TUS1"/>
    <property type="match status" value="1"/>
</dbReference>
<dbReference type="GeneID" id="6078808"/>
<feature type="domain" description="DH" evidence="3">
    <location>
        <begin position="444"/>
        <end position="649"/>
    </location>
</feature>
<accession>B0DGM8</accession>
<dbReference type="Gene3D" id="2.30.29.30">
    <property type="entry name" value="Pleckstrin-homology domain (PH domain)/Phosphotyrosine-binding domain (PTB)"/>
    <property type="match status" value="1"/>
</dbReference>
<dbReference type="InterPro" id="IPR035899">
    <property type="entry name" value="DBL_dom_sf"/>
</dbReference>
<feature type="region of interest" description="Disordered" evidence="2">
    <location>
        <begin position="1"/>
        <end position="25"/>
    </location>
</feature>
<dbReference type="Proteomes" id="UP000001194">
    <property type="component" value="Unassembled WGS sequence"/>
</dbReference>
<sequence>MMPHDKLPTPSPDPEFGTSQENRCAPEINDHHPLHSYFHGVQVAERFADMAYLSNVASVLRDRIPCGTHTKGYIHYPDSFTGRDVMTAIQSFIPRHLCNAPNLAALQISQSLYSQTLFRNLEWDNPLFQDSTQELYAFLPEYRPYGKKLESKHLQRPSGVITILTRCYFPSCEAEGRCYAPRCPRKDLAQLSNDSAESDAVEPEELEDIIPDDVLRSLSENELNRRRIIHKLIKNEERYVRDLDILSSAFLSLLYEAFMLPVDKSLLDHIVSLGNFHRRLLSALYARRREDNSNLQSIGDILLEASCDFRSVYAAYLGFLPSAEEQAIHEMENPDFRFFIELCDRTISKRLPLRLSFHQYLRRPMDHLETYCLYLDALLSLPPNPDGTDLRLREAQTSLSTALDTAMVCYFQASGFPSRGRYLWDWDALVSQSVKEGIGKRERLRQCIIFELINSEMYIVKALGKIKNLYITPLRTANPPIIPPLCLDQFIKDVFGNYEQVLRYHSNILSQLLEAQKREHPLLDISSISAPYLSLSGAFREAYMEYIPNHIHAKWKIEREMDVNPSFRAFIEDRTRLLDADRLCMGSFLGRPNGRLRKLGMMFGRFEEETRGLEMERETTGSDEVSEGVTDLRKVLEILRSVGKEIEPLVQAAKEKVELERCDVGLVFSREGSVDFELLNGKRRLLHQGKLFHALTEWSRWMYHVVLFDHYLVMTRPKVKYGVTKYLVQYRVRLSLPHLHVGLRGSDIEGNAADPTGPALRQEFQPCPLLMQRNAHRHYPTWCKLPQISFTQAVTTTALPPDISEDSHVPPDINRDSHLVYPFTIQTRGSRGGSWRLCAASLYEREEWKRQLEEAVKLRRVRREGRVFEMRMMFGGGAVFEHGQGQGKGELDWAGPGRISCSAPFDCYGQQFLAVGCAQGVWVGSPDGLFPMRRVLDVTTVKQCQVLQDLGVFLVLADKSLLAYRLDVLVQPSSPTALAQSHSYPQKVSLREVQCFTSRILEGRIVVYVTKKGRESVVHVVEPVVDRINETSNVVTPKTATGLSRILGVGRTKPSQWFRICKTFCGPFVALDIQFLGLQGKIAIRSERHFYILDLTQSPKPVLMPQLTEDLALARRCALAQPIAVFLYTEDEYLMCFDEFGIFLDQDGCPSQRRERNIIEWEGAAKRAVLLLPYVILFDNTFVEVRHLETGGLVQVLTGVGIECIWAESDLPGRVSETCIHLAIDAEWSMFEDVRLEGRIEQRIYELLCIP</sequence>
<keyword evidence="1" id="KW-0344">Guanine-nucleotide releasing factor</keyword>
<evidence type="ECO:0000259" key="3">
    <source>
        <dbReference type="PROSITE" id="PS50010"/>
    </source>
</evidence>
<dbReference type="Gene3D" id="1.20.900.10">
    <property type="entry name" value="Dbl homology (DH) domain"/>
    <property type="match status" value="2"/>
</dbReference>
<dbReference type="SUPFAM" id="SSF48065">
    <property type="entry name" value="DBL homology domain (DH-domain)"/>
    <property type="match status" value="2"/>
</dbReference>
<dbReference type="SUPFAM" id="SSF50729">
    <property type="entry name" value="PH domain-like"/>
    <property type="match status" value="1"/>
</dbReference>
<evidence type="ECO:0000256" key="2">
    <source>
        <dbReference type="SAM" id="MobiDB-lite"/>
    </source>
</evidence>
<dbReference type="HOGENOM" id="CLU_001251_1_0_1"/>
<proteinExistence type="predicted"/>
<dbReference type="InParanoid" id="B0DGM8"/>
<feature type="domain" description="DH" evidence="3">
    <location>
        <begin position="224"/>
        <end position="404"/>
    </location>
</feature>
<dbReference type="Pfam" id="PF00780">
    <property type="entry name" value="CNH"/>
    <property type="match status" value="1"/>
</dbReference>
<dbReference type="InterPro" id="IPR001180">
    <property type="entry name" value="CNH_dom"/>
</dbReference>
<name>B0DGM8_LACBS</name>
<feature type="domain" description="CNH" evidence="4">
    <location>
        <begin position="896"/>
        <end position="1212"/>
    </location>
</feature>
<keyword evidence="6" id="KW-1185">Reference proteome</keyword>
<organism evidence="6">
    <name type="scientific">Laccaria bicolor (strain S238N-H82 / ATCC MYA-4686)</name>
    <name type="common">Bicoloured deceiver</name>
    <name type="synonym">Laccaria laccata var. bicolor</name>
    <dbReference type="NCBI Taxonomy" id="486041"/>
    <lineage>
        <taxon>Eukaryota</taxon>
        <taxon>Fungi</taxon>
        <taxon>Dikarya</taxon>
        <taxon>Basidiomycota</taxon>
        <taxon>Agaricomycotina</taxon>
        <taxon>Agaricomycetes</taxon>
        <taxon>Agaricomycetidae</taxon>
        <taxon>Agaricales</taxon>
        <taxon>Agaricineae</taxon>
        <taxon>Hydnangiaceae</taxon>
        <taxon>Laccaria</taxon>
    </lineage>
</organism>
<dbReference type="SMART" id="SM00036">
    <property type="entry name" value="CNH"/>
    <property type="match status" value="1"/>
</dbReference>
<evidence type="ECO:0000313" key="6">
    <source>
        <dbReference type="Proteomes" id="UP000001194"/>
    </source>
</evidence>
<dbReference type="PROSITE" id="PS50219">
    <property type="entry name" value="CNH"/>
    <property type="match status" value="1"/>
</dbReference>
<dbReference type="AlphaFoldDB" id="B0DGM8"/>
<dbReference type="PANTHER" id="PTHR46572">
    <property type="entry name" value="RHO1 GDP-GTP EXCHANGE PROTEIN 1-RELATED"/>
    <property type="match status" value="1"/>
</dbReference>
<dbReference type="Pfam" id="PF00621">
    <property type="entry name" value="RhoGEF"/>
    <property type="match status" value="2"/>
</dbReference>
<dbReference type="PROSITE" id="PS50010">
    <property type="entry name" value="DH_2"/>
    <property type="match status" value="2"/>
</dbReference>
<reference evidence="5 6" key="1">
    <citation type="journal article" date="2008" name="Nature">
        <title>The genome of Laccaria bicolor provides insights into mycorrhizal symbiosis.</title>
        <authorList>
            <person name="Martin F."/>
            <person name="Aerts A."/>
            <person name="Ahren D."/>
            <person name="Brun A."/>
            <person name="Danchin E.G.J."/>
            <person name="Duchaussoy F."/>
            <person name="Gibon J."/>
            <person name="Kohler A."/>
            <person name="Lindquist E."/>
            <person name="Pereda V."/>
            <person name="Salamov A."/>
            <person name="Shapiro H.J."/>
            <person name="Wuyts J."/>
            <person name="Blaudez D."/>
            <person name="Buee M."/>
            <person name="Brokstein P."/>
            <person name="Canbaeck B."/>
            <person name="Cohen D."/>
            <person name="Courty P.E."/>
            <person name="Coutinho P.M."/>
            <person name="Delaruelle C."/>
            <person name="Detter J.C."/>
            <person name="Deveau A."/>
            <person name="DiFazio S."/>
            <person name="Duplessis S."/>
            <person name="Fraissinet-Tachet L."/>
            <person name="Lucic E."/>
            <person name="Frey-Klett P."/>
            <person name="Fourrey C."/>
            <person name="Feussner I."/>
            <person name="Gay G."/>
            <person name="Grimwood J."/>
            <person name="Hoegger P.J."/>
            <person name="Jain P."/>
            <person name="Kilaru S."/>
            <person name="Labbe J."/>
            <person name="Lin Y.C."/>
            <person name="Legue V."/>
            <person name="Le Tacon F."/>
            <person name="Marmeisse R."/>
            <person name="Melayah D."/>
            <person name="Montanini B."/>
            <person name="Muratet M."/>
            <person name="Nehls U."/>
            <person name="Niculita-Hirzel H."/>
            <person name="Oudot-Le Secq M.P."/>
            <person name="Peter M."/>
            <person name="Quesneville H."/>
            <person name="Rajashekar B."/>
            <person name="Reich M."/>
            <person name="Rouhier N."/>
            <person name="Schmutz J."/>
            <person name="Yin T."/>
            <person name="Chalot M."/>
            <person name="Henrissat B."/>
            <person name="Kuees U."/>
            <person name="Lucas S."/>
            <person name="Van de Peer Y."/>
            <person name="Podila G.K."/>
            <person name="Polle A."/>
            <person name="Pukkila P.J."/>
            <person name="Richardson P.M."/>
            <person name="Rouze P."/>
            <person name="Sanders I.R."/>
            <person name="Stajich J.E."/>
            <person name="Tunlid A."/>
            <person name="Tuskan G."/>
            <person name="Grigoriev I.V."/>
        </authorList>
    </citation>
    <scope>NUCLEOTIDE SEQUENCE [LARGE SCALE GENOMIC DNA]</scope>
    <source>
        <strain evidence="6">S238N-H82 / ATCC MYA-4686</strain>
    </source>
</reference>
<dbReference type="STRING" id="486041.B0DGM8"/>
<gene>
    <name evidence="5" type="ORF">LACBIDRAFT_300387</name>
</gene>
<dbReference type="InterPro" id="IPR052233">
    <property type="entry name" value="Rho-type_GEFs"/>
</dbReference>
<dbReference type="RefSeq" id="XP_001883040.1">
    <property type="nucleotide sequence ID" value="XM_001883005.1"/>
</dbReference>
<protein>
    <submittedName>
        <fullName evidence="5">Predicted protein</fullName>
    </submittedName>
</protein>